<accession>A0A6S6S1L4</accession>
<dbReference type="GO" id="GO:0000049">
    <property type="term" value="F:tRNA binding"/>
    <property type="evidence" value="ECO:0007669"/>
    <property type="project" value="UniProtKB-KW"/>
</dbReference>
<keyword evidence="3" id="KW-0732">Signal</keyword>
<evidence type="ECO:0000256" key="3">
    <source>
        <dbReference type="SAM" id="SignalP"/>
    </source>
</evidence>
<proteinExistence type="predicted"/>
<evidence type="ECO:0000313" key="5">
    <source>
        <dbReference type="EMBL" id="CAA6798749.1"/>
    </source>
</evidence>
<keyword evidence="1" id="KW-0820">tRNA-binding</keyword>
<evidence type="ECO:0000256" key="1">
    <source>
        <dbReference type="ARBA" id="ARBA00022555"/>
    </source>
</evidence>
<dbReference type="InterPro" id="IPR002547">
    <property type="entry name" value="tRNA-bd_dom"/>
</dbReference>
<gene>
    <name evidence="5" type="ORF">HELGO_WM10113</name>
</gene>
<dbReference type="Pfam" id="PF01588">
    <property type="entry name" value="tRNA_bind"/>
    <property type="match status" value="1"/>
</dbReference>
<dbReference type="SUPFAM" id="SSF50249">
    <property type="entry name" value="Nucleic acid-binding proteins"/>
    <property type="match status" value="1"/>
</dbReference>
<reference evidence="5" key="1">
    <citation type="submission" date="2020-01" db="EMBL/GenBank/DDBJ databases">
        <authorList>
            <person name="Meier V. D."/>
            <person name="Meier V D."/>
        </authorList>
    </citation>
    <scope>NUCLEOTIDE SEQUENCE</scope>
    <source>
        <strain evidence="5">HLG_WM_MAG_10</strain>
    </source>
</reference>
<evidence type="ECO:0000259" key="4">
    <source>
        <dbReference type="Pfam" id="PF01588"/>
    </source>
</evidence>
<dbReference type="InterPro" id="IPR012340">
    <property type="entry name" value="NA-bd_OB-fold"/>
</dbReference>
<evidence type="ECO:0000256" key="2">
    <source>
        <dbReference type="ARBA" id="ARBA00022884"/>
    </source>
</evidence>
<dbReference type="Gene3D" id="2.40.50.140">
    <property type="entry name" value="Nucleic acid-binding proteins"/>
    <property type="match status" value="1"/>
</dbReference>
<protein>
    <recommendedName>
        <fullName evidence="4">tRNA-binding domain-containing protein</fullName>
    </recommendedName>
</protein>
<dbReference type="EMBL" id="CACVAQ010000010">
    <property type="protein sequence ID" value="CAA6798749.1"/>
    <property type="molecule type" value="Genomic_DNA"/>
</dbReference>
<feature type="signal peptide" evidence="3">
    <location>
        <begin position="1"/>
        <end position="20"/>
    </location>
</feature>
<organism evidence="5">
    <name type="scientific">uncultured Aureispira sp</name>
    <dbReference type="NCBI Taxonomy" id="1331704"/>
    <lineage>
        <taxon>Bacteria</taxon>
        <taxon>Pseudomonadati</taxon>
        <taxon>Bacteroidota</taxon>
        <taxon>Saprospiria</taxon>
        <taxon>Saprospirales</taxon>
        <taxon>Saprospiraceae</taxon>
        <taxon>Aureispira</taxon>
        <taxon>environmental samples</taxon>
    </lineage>
</organism>
<feature type="chain" id="PRO_5028065167" description="tRNA-binding domain-containing protein" evidence="3">
    <location>
        <begin position="21"/>
        <end position="269"/>
    </location>
</feature>
<keyword evidence="2" id="KW-0694">RNA-binding</keyword>
<dbReference type="AlphaFoldDB" id="A0A6S6S1L4"/>
<sequence>MKKVFLILLSLCLLNEMGFAQSKFLREYVRSFSLRTSDTILIDLQIPYELIDWDRKTVRVFTQIESFSMPDELLRKLAQNGRYSVKGKRKDQIIRIHMPEIDHAITIQGIPLTDQVLAQIYVPSGFPVRVICNSKTPEQQLKDLWLQQEVLTRKLNYPIRRAINADYYAEVNFKAGRIIDAKEVSGTKRFVQLTLLADGKEYTTISRIGKLYKLTELVNQEVVFVAHNLTQELRKRPNEGMVLVHENEIGKLVLMKKADVPDFLFSEGM</sequence>
<name>A0A6S6S1L4_9BACT</name>
<feature type="domain" description="TRNA-binding" evidence="4">
    <location>
        <begin position="174"/>
        <end position="253"/>
    </location>
</feature>